<evidence type="ECO:0000256" key="1">
    <source>
        <dbReference type="SAM" id="MobiDB-lite"/>
    </source>
</evidence>
<dbReference type="EMBL" id="BONI01000020">
    <property type="protein sequence ID" value="GIG06123.1"/>
    <property type="molecule type" value="Genomic_DNA"/>
</dbReference>
<dbReference type="RefSeq" id="WP_203692510.1">
    <property type="nucleotide sequence ID" value="NZ_BAAALC010000030.1"/>
</dbReference>
<feature type="region of interest" description="Disordered" evidence="1">
    <location>
        <begin position="1"/>
        <end position="20"/>
    </location>
</feature>
<reference evidence="2 3" key="1">
    <citation type="submission" date="2021-01" db="EMBL/GenBank/DDBJ databases">
        <title>Whole genome shotgun sequence of Catellatospora coxensis NBRC 107359.</title>
        <authorList>
            <person name="Komaki H."/>
            <person name="Tamura T."/>
        </authorList>
    </citation>
    <scope>NUCLEOTIDE SEQUENCE [LARGE SCALE GENOMIC DNA]</scope>
    <source>
        <strain evidence="2 3">NBRC 107359</strain>
    </source>
</reference>
<protein>
    <recommendedName>
        <fullName evidence="4">Dihydrodipicolinate synthase/N-acetylneuraminate lyase</fullName>
    </recommendedName>
</protein>
<evidence type="ECO:0000313" key="3">
    <source>
        <dbReference type="Proteomes" id="UP000630887"/>
    </source>
</evidence>
<accession>A0A8J3P759</accession>
<name>A0A8J3P759_9ACTN</name>
<sequence>MNTPATEPDATGHGRPGKAAPRSRVFYAAAHVVADPAADNGAGRPAVVDWDATMRFRHHLWSLGLGIADAMDTAQRGMGLDWAATTELIRRSGAEARSVGGRLACGAGTDQLAPGAHSLAAIEAAYAEQLDVVQESGAKVILMASRALAAAATGPADYHAVYGKLLAQAEQPVILHWLGDMFDPALAGYWGAADLDAATESALELIHANASKIDGIKVSLLDEAREVAIRRRLPEGVRLYTGDDFNYPQLIAGDDVGYSDALLGIFDAIAVPAAKALELLDAGDTAGFRAVLDPTVPLAKHIFGTPTYHYKTGIVFLAWLNGHQDRFVMVGGQEHSRSRDHLLELHRLAGEAGVLDDPDLAADRLARYLDGAA</sequence>
<organism evidence="2 3">
    <name type="scientific">Catellatospora coxensis</name>
    <dbReference type="NCBI Taxonomy" id="310354"/>
    <lineage>
        <taxon>Bacteria</taxon>
        <taxon>Bacillati</taxon>
        <taxon>Actinomycetota</taxon>
        <taxon>Actinomycetes</taxon>
        <taxon>Micromonosporales</taxon>
        <taxon>Micromonosporaceae</taxon>
        <taxon>Catellatospora</taxon>
    </lineage>
</organism>
<dbReference type="SUPFAM" id="SSF51569">
    <property type="entry name" value="Aldolase"/>
    <property type="match status" value="1"/>
</dbReference>
<evidence type="ECO:0008006" key="4">
    <source>
        <dbReference type="Google" id="ProtNLM"/>
    </source>
</evidence>
<dbReference type="Pfam" id="PF06187">
    <property type="entry name" value="DUF993"/>
    <property type="match status" value="1"/>
</dbReference>
<dbReference type="Gene3D" id="3.20.20.70">
    <property type="entry name" value="Aldolase class I"/>
    <property type="match status" value="1"/>
</dbReference>
<gene>
    <name evidence="2" type="ORF">Cco03nite_28230</name>
</gene>
<keyword evidence="3" id="KW-1185">Reference proteome</keyword>
<comment type="caution">
    <text evidence="2">The sequence shown here is derived from an EMBL/GenBank/DDBJ whole genome shotgun (WGS) entry which is preliminary data.</text>
</comment>
<dbReference type="InterPro" id="IPR009334">
    <property type="entry name" value="DUF993"/>
</dbReference>
<evidence type="ECO:0000313" key="2">
    <source>
        <dbReference type="EMBL" id="GIG06123.1"/>
    </source>
</evidence>
<dbReference type="Proteomes" id="UP000630887">
    <property type="component" value="Unassembled WGS sequence"/>
</dbReference>
<dbReference type="AlphaFoldDB" id="A0A8J3P759"/>
<proteinExistence type="predicted"/>
<dbReference type="InterPro" id="IPR013785">
    <property type="entry name" value="Aldolase_TIM"/>
</dbReference>